<reference evidence="3 4" key="1">
    <citation type="submission" date="2018-07" db="EMBL/GenBank/DDBJ databases">
        <title>Oceanihabitans testaceum sp. nov., isolated from marine sediment.</title>
        <authorList>
            <person name="Li C.-M."/>
        </authorList>
    </citation>
    <scope>NUCLEOTIDE SEQUENCE [LARGE SCALE GENOMIC DNA]</scope>
    <source>
        <strain evidence="3 4">S9-10</strain>
    </source>
</reference>
<evidence type="ECO:0000259" key="2">
    <source>
        <dbReference type="Pfam" id="PF09832"/>
    </source>
</evidence>
<dbReference type="RefSeq" id="WP_072352993.1">
    <property type="nucleotide sequence ID" value="NZ_QNRP01000009.1"/>
</dbReference>
<dbReference type="EMBL" id="QPIG01000006">
    <property type="protein sequence ID" value="RCU56470.1"/>
    <property type="molecule type" value="Genomic_DNA"/>
</dbReference>
<evidence type="ECO:0000313" key="3">
    <source>
        <dbReference type="EMBL" id="RCU56470.1"/>
    </source>
</evidence>
<name>A0A368P2I1_9FLAO</name>
<protein>
    <submittedName>
        <fullName evidence="3">DUF2059 domain-containing protein</fullName>
    </submittedName>
</protein>
<comment type="caution">
    <text evidence="3">The sequence shown here is derived from an EMBL/GenBank/DDBJ whole genome shotgun (WGS) entry which is preliminary data.</text>
</comment>
<evidence type="ECO:0000313" key="4">
    <source>
        <dbReference type="Proteomes" id="UP000252249"/>
    </source>
</evidence>
<sequence length="176" mass="20140">MKKLYTLVLALLISFASFSQVDAYSEEVKKCINSNGTIGYYENVVDQMFAMLEQQYASQNVPESVWDELKGHKKASLEELSQMVVSAYRGHFTHQDVKNMNALYATKAGKNMFKEEGNLTEEDKEALTVFYRSETGQKITGSQDSMNEAMSKISEMWSRDFYRSIVEKLSEKGYNL</sequence>
<dbReference type="Proteomes" id="UP000252249">
    <property type="component" value="Unassembled WGS sequence"/>
</dbReference>
<dbReference type="InterPro" id="IPR018637">
    <property type="entry name" value="DUF2059"/>
</dbReference>
<gene>
    <name evidence="3" type="ORF">DU428_12895</name>
</gene>
<keyword evidence="4" id="KW-1185">Reference proteome</keyword>
<proteinExistence type="predicted"/>
<accession>A0A368P2I1</accession>
<dbReference type="Pfam" id="PF09832">
    <property type="entry name" value="DUF2059"/>
    <property type="match status" value="1"/>
</dbReference>
<evidence type="ECO:0000256" key="1">
    <source>
        <dbReference type="SAM" id="SignalP"/>
    </source>
</evidence>
<dbReference type="OrthoDB" id="1435601at2"/>
<organism evidence="3 4">
    <name type="scientific">Oceanihabitans sediminis</name>
    <dbReference type="NCBI Taxonomy" id="1812012"/>
    <lineage>
        <taxon>Bacteria</taxon>
        <taxon>Pseudomonadati</taxon>
        <taxon>Bacteroidota</taxon>
        <taxon>Flavobacteriia</taxon>
        <taxon>Flavobacteriales</taxon>
        <taxon>Flavobacteriaceae</taxon>
        <taxon>Oceanihabitans</taxon>
    </lineage>
</organism>
<feature type="signal peptide" evidence="1">
    <location>
        <begin position="1"/>
        <end position="19"/>
    </location>
</feature>
<dbReference type="AlphaFoldDB" id="A0A368P2I1"/>
<feature type="domain" description="DUF2059" evidence="2">
    <location>
        <begin position="78"/>
        <end position="122"/>
    </location>
</feature>
<feature type="chain" id="PRO_5016745047" evidence="1">
    <location>
        <begin position="20"/>
        <end position="176"/>
    </location>
</feature>
<keyword evidence="1" id="KW-0732">Signal</keyword>